<protein>
    <submittedName>
        <fullName evidence="1">Uncharacterized protein</fullName>
    </submittedName>
</protein>
<evidence type="ECO:0000313" key="1">
    <source>
        <dbReference type="EMBL" id="CAF0983434.1"/>
    </source>
</evidence>
<dbReference type="Proteomes" id="UP000663879">
    <property type="component" value="Unassembled WGS sequence"/>
</dbReference>
<accession>A0A814FIS7</accession>
<dbReference type="AlphaFoldDB" id="A0A814FIS7"/>
<gene>
    <name evidence="1" type="ORF">OXX778_LOCUS15541</name>
</gene>
<organism evidence="1 2">
    <name type="scientific">Brachionus calyciflorus</name>
    <dbReference type="NCBI Taxonomy" id="104777"/>
    <lineage>
        <taxon>Eukaryota</taxon>
        <taxon>Metazoa</taxon>
        <taxon>Spiralia</taxon>
        <taxon>Gnathifera</taxon>
        <taxon>Rotifera</taxon>
        <taxon>Eurotatoria</taxon>
        <taxon>Monogononta</taxon>
        <taxon>Pseudotrocha</taxon>
        <taxon>Ploima</taxon>
        <taxon>Brachionidae</taxon>
        <taxon>Brachionus</taxon>
    </lineage>
</organism>
<evidence type="ECO:0000313" key="2">
    <source>
        <dbReference type="Proteomes" id="UP000663879"/>
    </source>
</evidence>
<proteinExistence type="predicted"/>
<reference evidence="1" key="1">
    <citation type="submission" date="2021-02" db="EMBL/GenBank/DDBJ databases">
        <authorList>
            <person name="Nowell W R."/>
        </authorList>
    </citation>
    <scope>NUCLEOTIDE SEQUENCE</scope>
    <source>
        <strain evidence="1">Ploen Becks lab</strain>
    </source>
</reference>
<comment type="caution">
    <text evidence="1">The sequence shown here is derived from an EMBL/GenBank/DDBJ whole genome shotgun (WGS) entry which is preliminary data.</text>
</comment>
<keyword evidence="2" id="KW-1185">Reference proteome</keyword>
<name>A0A814FIS7_9BILA</name>
<sequence>MIEFQKHSLIQICSDVCINNKNLEILDDSEYIFFKKNDSNVNIYSGYMRNCQRCKHSSTSKIKLNSRPPFLFIKSIETNININDIPKNINVDGLNYSFLCTTIHKRDHFRAIFEIKNNLYLVNDLNKTMMPNIRAFAEIEPIIMNLPTTYSLFFLD</sequence>
<dbReference type="EMBL" id="CAJNOC010003455">
    <property type="protein sequence ID" value="CAF0983434.1"/>
    <property type="molecule type" value="Genomic_DNA"/>
</dbReference>